<evidence type="ECO:0000313" key="4">
    <source>
        <dbReference type="EMBL" id="BFP56069.1"/>
    </source>
</evidence>
<name>A0AB33KQF2_9ACTN</name>
<dbReference type="EMBL" id="AP035884">
    <property type="protein sequence ID" value="BFP56069.1"/>
    <property type="molecule type" value="Genomic_DNA"/>
</dbReference>
<dbReference type="Pfam" id="PF14016">
    <property type="entry name" value="DUF4232"/>
    <property type="match status" value="1"/>
</dbReference>
<gene>
    <name evidence="4" type="ORF">SCMC78_58760</name>
</gene>
<protein>
    <recommendedName>
        <fullName evidence="3">DUF4232 domain-containing protein</fullName>
    </recommendedName>
</protein>
<dbReference type="InterPro" id="IPR025326">
    <property type="entry name" value="DUF4232"/>
</dbReference>
<organism evidence="4">
    <name type="scientific">Streptomyces sp. CMC78</name>
    <dbReference type="NCBI Taxonomy" id="3231512"/>
    <lineage>
        <taxon>Bacteria</taxon>
        <taxon>Bacillati</taxon>
        <taxon>Actinomycetota</taxon>
        <taxon>Actinomycetes</taxon>
        <taxon>Kitasatosporales</taxon>
        <taxon>Streptomycetaceae</taxon>
        <taxon>Streptomyces</taxon>
    </lineage>
</organism>
<evidence type="ECO:0000256" key="1">
    <source>
        <dbReference type="SAM" id="MobiDB-lite"/>
    </source>
</evidence>
<feature type="compositionally biased region" description="Low complexity" evidence="1">
    <location>
        <begin position="64"/>
        <end position="75"/>
    </location>
</feature>
<reference evidence="4" key="1">
    <citation type="submission" date="2024-07" db="EMBL/GenBank/DDBJ databases">
        <title>Complete genome sequences of cellulolytic bacteria, Kitasatospora sp. CMC57 and Streptomyces sp. CMC78, isolated from Japanese agricultural soil.</title>
        <authorList>
            <person name="Hashimoto T."/>
            <person name="Ito M."/>
            <person name="Iwamoto M."/>
            <person name="Fukahori D."/>
            <person name="Shoda T."/>
            <person name="Sakoda M."/>
            <person name="Morohoshi T."/>
            <person name="Mitsuboshi M."/>
            <person name="Nishizawa T."/>
        </authorList>
    </citation>
    <scope>NUCLEOTIDE SEQUENCE</scope>
    <source>
        <strain evidence="4">CMC78</strain>
    </source>
</reference>
<dbReference type="AlphaFoldDB" id="A0AB33KQF2"/>
<dbReference type="KEGG" id="stcm:SCMC78_58760"/>
<feature type="region of interest" description="Disordered" evidence="1">
    <location>
        <begin position="34"/>
        <end position="89"/>
    </location>
</feature>
<accession>A0AB33KQF2</accession>
<evidence type="ECO:0000259" key="3">
    <source>
        <dbReference type="Pfam" id="PF14016"/>
    </source>
</evidence>
<evidence type="ECO:0000256" key="2">
    <source>
        <dbReference type="SAM" id="SignalP"/>
    </source>
</evidence>
<feature type="domain" description="DUF4232" evidence="3">
    <location>
        <begin position="87"/>
        <end position="218"/>
    </location>
</feature>
<keyword evidence="2" id="KW-0732">Signal</keyword>
<proteinExistence type="predicted"/>
<dbReference type="RefSeq" id="WP_319600229.1">
    <property type="nucleotide sequence ID" value="NZ_AP035884.1"/>
</dbReference>
<feature type="chain" id="PRO_5044343957" description="DUF4232 domain-containing protein" evidence="2">
    <location>
        <begin position="25"/>
        <end position="224"/>
    </location>
</feature>
<sequence>MGVCVRVRRRASAVLLAATLTALTGCSGFLVPAGEGEEPDPTPAASASRPGLVRAETLPPTPTPGADAPGYGAPAQTGPTSAPPGKCPASGVVVDMGPVETGMMHRAVVLTLTNCGRKPYAVDGYPWVRALGEDGRPLPVKVNEDGSYFGGDPGPKKLLLDPGLTVKSILAWVSTPEGGDLIEGDALAISAAPGLPVRVFPLEGHDIRLMDELNTTAWRTELGG</sequence>
<dbReference type="PROSITE" id="PS51257">
    <property type="entry name" value="PROKAR_LIPOPROTEIN"/>
    <property type="match status" value="1"/>
</dbReference>
<feature type="signal peptide" evidence="2">
    <location>
        <begin position="1"/>
        <end position="24"/>
    </location>
</feature>